<evidence type="ECO:0000313" key="4">
    <source>
        <dbReference type="RefSeq" id="XP_022140215.1"/>
    </source>
</evidence>
<sequence length="395" mass="43173">MPSTSFIDRLRAQAAKRATSHCAEQDGCSGTADLPPHQRRRTGDSSQEYLPLPFDPQAFPAVRPPPLSTSSQSRPSMVPLAGASPNTPRRYTFRDVPSPAFGFPGPYMAPSPPRVVNKMGRKIWENMDQMNVGGDFAIENPEREFCQAVFDLQMVGMRASSAAYRMGFELQHAHASKSAAVGALEEVRSLLLYSNLKRAELKVSLEKSKAETSAVMAKAERVRVELERCQVALREKLAELEAFQSDWKDSTKLESALRSIGAYDALQREIMRMSLGWVEGKVRETHPGVDVSFLYTALEVEENASHNDADLAEPTLDKDASSRSGTPRSGEEVEAAMTAKAVSPIPSNVETNSAIAAPKISPTEEAMNKISPTQEAMNNMVAHSNDSLSDTRDSA</sequence>
<evidence type="ECO:0000313" key="3">
    <source>
        <dbReference type="RefSeq" id="XP_022140214.1"/>
    </source>
</evidence>
<reference evidence="3 4" key="1">
    <citation type="submission" date="2025-04" db="UniProtKB">
        <authorList>
            <consortium name="RefSeq"/>
        </authorList>
    </citation>
    <scope>IDENTIFICATION</scope>
    <source>
        <strain evidence="3 4">OHB3-1</strain>
    </source>
</reference>
<dbReference type="RefSeq" id="XP_022140214.1">
    <property type="nucleotide sequence ID" value="XM_022284522.1"/>
</dbReference>
<accession>A0A6J1CEH1</accession>
<name>A0A6J1CEH1_MOMCH</name>
<feature type="compositionally biased region" description="Polar residues" evidence="1">
    <location>
        <begin position="373"/>
        <end position="388"/>
    </location>
</feature>
<dbReference type="RefSeq" id="XP_022140216.1">
    <property type="nucleotide sequence ID" value="XM_022284524.1"/>
</dbReference>
<proteinExistence type="predicted"/>
<dbReference type="RefSeq" id="XP_022140217.1">
    <property type="nucleotide sequence ID" value="XM_022284525.1"/>
</dbReference>
<dbReference type="RefSeq" id="XP_022140215.1">
    <property type="nucleotide sequence ID" value="XM_022284523.1"/>
</dbReference>
<evidence type="ECO:0000313" key="2">
    <source>
        <dbReference type="Proteomes" id="UP000504603"/>
    </source>
</evidence>
<dbReference type="Proteomes" id="UP000504603">
    <property type="component" value="Unplaced"/>
</dbReference>
<dbReference type="GeneID" id="111010939"/>
<feature type="region of interest" description="Disordered" evidence="1">
    <location>
        <begin position="14"/>
        <end position="90"/>
    </location>
</feature>
<dbReference type="KEGG" id="mcha:111010939"/>
<gene>
    <name evidence="3 4 5 6" type="primary">LOC111010939</name>
</gene>
<feature type="compositionally biased region" description="Basic and acidic residues" evidence="1">
    <location>
        <begin position="305"/>
        <end position="321"/>
    </location>
</feature>
<feature type="region of interest" description="Disordered" evidence="1">
    <location>
        <begin position="305"/>
        <end position="345"/>
    </location>
</feature>
<organism evidence="2 4">
    <name type="scientific">Momordica charantia</name>
    <name type="common">Bitter gourd</name>
    <name type="synonym">Balsam pear</name>
    <dbReference type="NCBI Taxonomy" id="3673"/>
    <lineage>
        <taxon>Eukaryota</taxon>
        <taxon>Viridiplantae</taxon>
        <taxon>Streptophyta</taxon>
        <taxon>Embryophyta</taxon>
        <taxon>Tracheophyta</taxon>
        <taxon>Spermatophyta</taxon>
        <taxon>Magnoliopsida</taxon>
        <taxon>eudicotyledons</taxon>
        <taxon>Gunneridae</taxon>
        <taxon>Pentapetalae</taxon>
        <taxon>rosids</taxon>
        <taxon>fabids</taxon>
        <taxon>Cucurbitales</taxon>
        <taxon>Cucurbitaceae</taxon>
        <taxon>Momordiceae</taxon>
        <taxon>Momordica</taxon>
    </lineage>
</organism>
<keyword evidence="2" id="KW-1185">Reference proteome</keyword>
<protein>
    <submittedName>
        <fullName evidence="3 4">Uncharacterized protein LOC111010939</fullName>
    </submittedName>
</protein>
<evidence type="ECO:0000313" key="6">
    <source>
        <dbReference type="RefSeq" id="XP_022140217.1"/>
    </source>
</evidence>
<evidence type="ECO:0000256" key="1">
    <source>
        <dbReference type="SAM" id="MobiDB-lite"/>
    </source>
</evidence>
<evidence type="ECO:0000313" key="5">
    <source>
        <dbReference type="RefSeq" id="XP_022140216.1"/>
    </source>
</evidence>
<dbReference type="AlphaFoldDB" id="A0A6J1CEH1"/>
<feature type="region of interest" description="Disordered" evidence="1">
    <location>
        <begin position="373"/>
        <end position="395"/>
    </location>
</feature>